<dbReference type="STRING" id="1205910.B005_3114"/>
<dbReference type="EMBL" id="CP003788">
    <property type="protein sequence ID" value="AFR10662.1"/>
    <property type="molecule type" value="Genomic_DNA"/>
</dbReference>
<protein>
    <submittedName>
        <fullName evidence="1">Uncharacterized protein</fullName>
    </submittedName>
</protein>
<evidence type="ECO:0000313" key="2">
    <source>
        <dbReference type="Proteomes" id="UP000003779"/>
    </source>
</evidence>
<name>J7LJ16_NOCAA</name>
<accession>J7LJ16</accession>
<dbReference type="HOGENOM" id="CLU_1584760_0_0_11"/>
<reference evidence="2" key="2">
    <citation type="submission" date="2012-08" db="EMBL/GenBank/DDBJ databases">
        <title>Whole-genome sequence of Nocardiopsis alba strain ATCC BAA-2165 associated with honeybees.</title>
        <authorList>
            <person name="Qiao J."/>
            <person name="Chen L."/>
            <person name="Li Y."/>
            <person name="Wang J."/>
            <person name="Zhang W."/>
            <person name="Chen S."/>
        </authorList>
    </citation>
    <scope>NUCLEOTIDE SEQUENCE [LARGE SCALE GENOMIC DNA]</scope>
    <source>
        <strain evidence="2">ATCC BAA-2165 / BE74</strain>
    </source>
</reference>
<proteinExistence type="predicted"/>
<dbReference type="PATRIC" id="fig|1205910.3.peg.2940"/>
<evidence type="ECO:0000313" key="1">
    <source>
        <dbReference type="EMBL" id="AFR10662.1"/>
    </source>
</evidence>
<gene>
    <name evidence="1" type="ordered locus">B005_3114</name>
</gene>
<sequence>MTTHARRMTGFRSKAGWSRRRTEWKLSGLRLRWSPMSIVRPGPGFDGVSRPSRACDPRHTLARGRGRVFVGFHRSKIGEAGINSQWILCSPRLLFDSPSRKVRRSVPLVAGGSELGRARLMRPEWSRVYSGHSIMSDVSTLCNLLLLCVVCKVLRKLFSDTPDLTEFP</sequence>
<reference evidence="1 2" key="1">
    <citation type="journal article" date="2012" name="J. Bacteriol.">
        <title>Whole-Genome Sequence of Nocardiopsis alba Strain ATCC BAA-2165, Associated with Honeybees.</title>
        <authorList>
            <person name="Qiao J."/>
            <person name="Chen L."/>
            <person name="Li Y."/>
            <person name="Wang J."/>
            <person name="Zhang W."/>
            <person name="Chen S."/>
        </authorList>
    </citation>
    <scope>NUCLEOTIDE SEQUENCE [LARGE SCALE GENOMIC DNA]</scope>
    <source>
        <strain evidence="2">ATCC BAA-2165 / BE74</strain>
    </source>
</reference>
<dbReference type="KEGG" id="nal:B005_3114"/>
<organism evidence="1 2">
    <name type="scientific">Nocardiopsis alba (strain ATCC BAA-2165 / BE74)</name>
    <dbReference type="NCBI Taxonomy" id="1205910"/>
    <lineage>
        <taxon>Bacteria</taxon>
        <taxon>Bacillati</taxon>
        <taxon>Actinomycetota</taxon>
        <taxon>Actinomycetes</taxon>
        <taxon>Streptosporangiales</taxon>
        <taxon>Nocardiopsidaceae</taxon>
        <taxon>Nocardiopsis</taxon>
    </lineage>
</organism>
<dbReference type="AlphaFoldDB" id="J7LJ16"/>
<dbReference type="Proteomes" id="UP000003779">
    <property type="component" value="Chromosome"/>
</dbReference>